<keyword evidence="4" id="KW-0560">Oxidoreductase</keyword>
<dbReference type="EC" id="1.1.1.41" evidence="2"/>
<dbReference type="InParanoid" id="A0A6I8VM60"/>
<dbReference type="GO" id="GO:0004449">
    <property type="term" value="F:isocitrate dehydrogenase (NAD+) activity"/>
    <property type="evidence" value="ECO:0007669"/>
    <property type="project" value="UniProtKB-EC"/>
</dbReference>
<dbReference type="FunFam" id="3.40.718.10:FF:000014">
    <property type="entry name" value="Isocitrate dehydrogenase (NAD(+))"/>
    <property type="match status" value="1"/>
</dbReference>
<accession>A0A6I8VM60</accession>
<evidence type="ECO:0000313" key="10">
    <source>
        <dbReference type="RefSeq" id="XP_015044137.2"/>
    </source>
</evidence>
<feature type="region of interest" description="Disordered" evidence="7">
    <location>
        <begin position="34"/>
        <end position="100"/>
    </location>
</feature>
<feature type="region of interest" description="Disordered" evidence="7">
    <location>
        <begin position="122"/>
        <end position="502"/>
    </location>
</feature>
<dbReference type="KEGG" id="dpo:4812701"/>
<feature type="compositionally biased region" description="Gly residues" evidence="7">
    <location>
        <begin position="472"/>
        <end position="484"/>
    </location>
</feature>
<evidence type="ECO:0000259" key="8">
    <source>
        <dbReference type="SMART" id="SM01329"/>
    </source>
</evidence>
<organism evidence="9 10">
    <name type="scientific">Drosophila pseudoobscura pseudoobscura</name>
    <name type="common">Fruit fly</name>
    <dbReference type="NCBI Taxonomy" id="46245"/>
    <lineage>
        <taxon>Eukaryota</taxon>
        <taxon>Metazoa</taxon>
        <taxon>Ecdysozoa</taxon>
        <taxon>Arthropoda</taxon>
        <taxon>Hexapoda</taxon>
        <taxon>Insecta</taxon>
        <taxon>Pterygota</taxon>
        <taxon>Neoptera</taxon>
        <taxon>Endopterygota</taxon>
        <taxon>Diptera</taxon>
        <taxon>Brachycera</taxon>
        <taxon>Muscomorpha</taxon>
        <taxon>Ephydroidea</taxon>
        <taxon>Drosophilidae</taxon>
        <taxon>Drosophila</taxon>
        <taxon>Sophophora</taxon>
    </lineage>
</organism>
<evidence type="ECO:0000256" key="2">
    <source>
        <dbReference type="ARBA" id="ARBA00013012"/>
    </source>
</evidence>
<dbReference type="SMART" id="SM01329">
    <property type="entry name" value="Iso_dh"/>
    <property type="match status" value="1"/>
</dbReference>
<evidence type="ECO:0000256" key="6">
    <source>
        <dbReference type="ARBA" id="ARBA00042862"/>
    </source>
</evidence>
<gene>
    <name evidence="10" type="primary">LOC4812701</name>
</gene>
<dbReference type="Gene3D" id="3.40.718.10">
    <property type="entry name" value="Isopropylmalate Dehydrogenase"/>
    <property type="match status" value="1"/>
</dbReference>
<reference evidence="10" key="1">
    <citation type="submission" date="2025-08" db="UniProtKB">
        <authorList>
            <consortium name="RefSeq"/>
        </authorList>
    </citation>
    <scope>IDENTIFICATION</scope>
    <source>
        <strain evidence="10">MV-25-SWS-2005</strain>
        <tissue evidence="10">Whole body</tissue>
    </source>
</reference>
<dbReference type="GO" id="GO:0051287">
    <property type="term" value="F:NAD binding"/>
    <property type="evidence" value="ECO:0007669"/>
    <property type="project" value="InterPro"/>
</dbReference>
<feature type="compositionally biased region" description="Low complexity" evidence="7">
    <location>
        <begin position="415"/>
        <end position="447"/>
    </location>
</feature>
<dbReference type="ExpressionAtlas" id="A0A6I8VM60">
    <property type="expression patterns" value="baseline"/>
</dbReference>
<feature type="compositionally biased region" description="Pro residues" evidence="7">
    <location>
        <begin position="326"/>
        <end position="337"/>
    </location>
</feature>
<dbReference type="Proteomes" id="UP000001819">
    <property type="component" value="Chromosome X"/>
</dbReference>
<evidence type="ECO:0000256" key="7">
    <source>
        <dbReference type="SAM" id="MobiDB-lite"/>
    </source>
</evidence>
<evidence type="ECO:0000313" key="9">
    <source>
        <dbReference type="Proteomes" id="UP000001819"/>
    </source>
</evidence>
<feature type="compositionally biased region" description="Low complexity" evidence="7">
    <location>
        <begin position="219"/>
        <end position="230"/>
    </location>
</feature>
<dbReference type="GO" id="GO:0000287">
    <property type="term" value="F:magnesium ion binding"/>
    <property type="evidence" value="ECO:0007669"/>
    <property type="project" value="InterPro"/>
</dbReference>
<comment type="similarity">
    <text evidence="1">Belongs to the isocitrate and isopropylmalate dehydrogenases family.</text>
</comment>
<feature type="compositionally biased region" description="Pro residues" evidence="7">
    <location>
        <begin position="128"/>
        <end position="138"/>
    </location>
</feature>
<dbReference type="AlphaFoldDB" id="A0A6I8VM60"/>
<sequence length="836" mass="86585">MSTRHLWFGARLCGRSTAHLLRPRPQQVIVAAMSSSKEWRPDADIKHSLPSKSKRRSKRTAATASEDPAKDQPPPGRKIRKKIHRTTLGPPTRNLTSLPSSGFLAPLPSHFGGLIAYFSNHSGGDGDVPPPSDAPPTGPRRGSIARGFPVTPGVRAEARPPKAPRFSPSGLPSVPSIEPEAPREAPATEISEESPPNPERTQPEAPAEQSTADPEAGDAPQPSEAPSSPSGDPPTTETAAKPSADPPTLNLYGLEVDIYPDLRPASEESPTVDSPGGESPRKGAPDTPKAKGENPKPPLFSGVKPPPKGTRTYCSPPKKPKGPFSAPEPTPKGPLFPPKRAKAAPTEKPASKAKGACTPAPAAPKKEAKAAPQTCSKPAAAGSPEEPKGTGGPGKPPAAGGPAKPPAPGSPGKPPAAGGPAKPPAAGGPAKPPATGGPAKPPAAGGPAKPPATGGPGKPPATGGPGKPPATGGSGKNEGAGAGGTKAPPPPTGKGSKGPRLITLMPGDGIGPEISMAVLEVLDAMKAPLIFEPVDVTPVMNSNGQTTIPDAVIESMNRTKVGLKGPLMTPVGTGFRSLNLTLRQLFNLYANIRPCKSLPGVETVYGDVDVVTIRENTEGEYSGLEHTLVNGVVQSIKLITRSASMRVAEYCFKYAIEMKRKQITAVHEINSMRMSDGLFIRCMRDTAKKYEKEMTAAGVKYEEVTLKTVCLKIVEDPKRFDVLILPNLYGDIISDTCAGLIGGLGLTPSGNIGTSGAIFESVHGTAPDIAGKDLANPTALLLSTVMLLHYVDLPTYADAIEKAIVKTVKDDNVRTIDLGGNAKCSEYTQALIKNLK</sequence>
<evidence type="ECO:0000256" key="4">
    <source>
        <dbReference type="ARBA" id="ARBA00023002"/>
    </source>
</evidence>
<keyword evidence="9" id="KW-1185">Reference proteome</keyword>
<dbReference type="InterPro" id="IPR019818">
    <property type="entry name" value="IsoCit/isopropylmalate_DH_CS"/>
</dbReference>
<evidence type="ECO:0000256" key="5">
    <source>
        <dbReference type="ARBA" id="ARBA00042642"/>
    </source>
</evidence>
<keyword evidence="3" id="KW-0816">Tricarboxylic acid cycle</keyword>
<dbReference type="SUPFAM" id="SSF53659">
    <property type="entry name" value="Isocitrate/Isopropylmalate dehydrogenase-like"/>
    <property type="match status" value="1"/>
</dbReference>
<feature type="compositionally biased region" description="Basic and acidic residues" evidence="7">
    <location>
        <begin position="37"/>
        <end position="47"/>
    </location>
</feature>
<dbReference type="Pfam" id="PF00180">
    <property type="entry name" value="Iso_dh"/>
    <property type="match status" value="1"/>
</dbReference>
<dbReference type="RefSeq" id="XP_015044137.2">
    <property type="nucleotide sequence ID" value="XM_015188651.2"/>
</dbReference>
<dbReference type="InterPro" id="IPR024084">
    <property type="entry name" value="IsoPropMal-DH-like_dom"/>
</dbReference>
<feature type="compositionally biased region" description="Basic and acidic residues" evidence="7">
    <location>
        <begin position="279"/>
        <end position="294"/>
    </location>
</feature>
<dbReference type="GO" id="GO:0005739">
    <property type="term" value="C:mitochondrion"/>
    <property type="evidence" value="ECO:0007669"/>
    <property type="project" value="TreeGrafter"/>
</dbReference>
<protein>
    <recommendedName>
        <fullName evidence="2">isocitrate dehydrogenase (NAD(+))</fullName>
        <ecNumber evidence="2">1.1.1.41</ecNumber>
    </recommendedName>
    <alternativeName>
        <fullName evidence="6">Isocitric dehydrogenase subunit alpha</fullName>
    </alternativeName>
    <alternativeName>
        <fullName evidence="5">NAD(+)-specific ICDH subunit alpha</fullName>
    </alternativeName>
</protein>
<dbReference type="PANTHER" id="PTHR11835:SF34">
    <property type="entry name" value="ISOCITRATE DEHYDROGENASE [NAD] SUBUNIT ALPHA, MITOCHONDRIAL"/>
    <property type="match status" value="1"/>
</dbReference>
<evidence type="ECO:0000256" key="1">
    <source>
        <dbReference type="ARBA" id="ARBA00007769"/>
    </source>
</evidence>
<proteinExistence type="inferred from homology"/>
<name>A0A6I8VM60_DROPS</name>
<dbReference type="PANTHER" id="PTHR11835">
    <property type="entry name" value="DECARBOXYLATING DEHYDROGENASES-ISOCITRATE, ISOPROPYLMALATE, TARTRATE"/>
    <property type="match status" value="1"/>
</dbReference>
<dbReference type="PROSITE" id="PS00470">
    <property type="entry name" value="IDH_IMDH"/>
    <property type="match status" value="1"/>
</dbReference>
<evidence type="ECO:0000256" key="3">
    <source>
        <dbReference type="ARBA" id="ARBA00022532"/>
    </source>
</evidence>
<dbReference type="GO" id="GO:0006102">
    <property type="term" value="P:isocitrate metabolic process"/>
    <property type="evidence" value="ECO:0007669"/>
    <property type="project" value="TreeGrafter"/>
</dbReference>
<dbReference type="GO" id="GO:0006099">
    <property type="term" value="P:tricarboxylic acid cycle"/>
    <property type="evidence" value="ECO:0007669"/>
    <property type="project" value="UniProtKB-KW"/>
</dbReference>
<feature type="compositionally biased region" description="Pro residues" evidence="7">
    <location>
        <begin position="403"/>
        <end position="414"/>
    </location>
</feature>
<feature type="domain" description="Isopropylmalate dehydrogenase-like" evidence="8">
    <location>
        <begin position="501"/>
        <end position="831"/>
    </location>
</feature>